<dbReference type="Proteomes" id="UP001472866">
    <property type="component" value="Chromosome 18"/>
</dbReference>
<dbReference type="InterPro" id="IPR050343">
    <property type="entry name" value="RsuA_PseudoU_synthase"/>
</dbReference>
<protein>
    <submittedName>
        <fullName evidence="5">Pseudouridine synthase</fullName>
    </submittedName>
</protein>
<dbReference type="SMART" id="SM00363">
    <property type="entry name" value="S4"/>
    <property type="match status" value="1"/>
</dbReference>
<dbReference type="InterPro" id="IPR002942">
    <property type="entry name" value="S4_RNA-bd"/>
</dbReference>
<dbReference type="SUPFAM" id="SSF55120">
    <property type="entry name" value="Pseudouridine synthase"/>
    <property type="match status" value="1"/>
</dbReference>
<organism evidence="5 6">
    <name type="scientific">Chloropicon roscoffensis</name>
    <dbReference type="NCBI Taxonomy" id="1461544"/>
    <lineage>
        <taxon>Eukaryota</taxon>
        <taxon>Viridiplantae</taxon>
        <taxon>Chlorophyta</taxon>
        <taxon>Chloropicophyceae</taxon>
        <taxon>Chloropicales</taxon>
        <taxon>Chloropicaceae</taxon>
        <taxon>Chloropicon</taxon>
    </lineage>
</organism>
<dbReference type="Pfam" id="PF01479">
    <property type="entry name" value="S4"/>
    <property type="match status" value="1"/>
</dbReference>
<dbReference type="InterPro" id="IPR036986">
    <property type="entry name" value="S4_RNA-bd_sf"/>
</dbReference>
<feature type="region of interest" description="Disordered" evidence="3">
    <location>
        <begin position="1"/>
        <end position="81"/>
    </location>
</feature>
<proteinExistence type="predicted"/>
<evidence type="ECO:0000256" key="3">
    <source>
        <dbReference type="SAM" id="MobiDB-lite"/>
    </source>
</evidence>
<keyword evidence="2" id="KW-0694">RNA-binding</keyword>
<feature type="domain" description="RNA-binding S4" evidence="4">
    <location>
        <begin position="63"/>
        <end position="127"/>
    </location>
</feature>
<evidence type="ECO:0000259" key="4">
    <source>
        <dbReference type="SMART" id="SM00363"/>
    </source>
</evidence>
<name>A0AAX4PM01_9CHLO</name>
<dbReference type="PANTHER" id="PTHR47683:SF2">
    <property type="entry name" value="RNA-BINDING S4 DOMAIN-CONTAINING PROTEIN"/>
    <property type="match status" value="1"/>
</dbReference>
<dbReference type="CDD" id="cd00165">
    <property type="entry name" value="S4"/>
    <property type="match status" value="1"/>
</dbReference>
<evidence type="ECO:0000256" key="1">
    <source>
        <dbReference type="ARBA" id="ARBA00023235"/>
    </source>
</evidence>
<gene>
    <name evidence="5" type="ORF">HKI87_18g86550</name>
</gene>
<evidence type="ECO:0000256" key="2">
    <source>
        <dbReference type="PROSITE-ProRule" id="PRU00182"/>
    </source>
</evidence>
<dbReference type="Gene3D" id="3.30.2350.10">
    <property type="entry name" value="Pseudouridine synthase"/>
    <property type="match status" value="1"/>
</dbReference>
<accession>A0AAX4PM01</accession>
<dbReference type="GO" id="GO:0001522">
    <property type="term" value="P:pseudouridine synthesis"/>
    <property type="evidence" value="ECO:0007669"/>
    <property type="project" value="InterPro"/>
</dbReference>
<dbReference type="PROSITE" id="PS50889">
    <property type="entry name" value="S4"/>
    <property type="match status" value="1"/>
</dbReference>
<dbReference type="InterPro" id="IPR006145">
    <property type="entry name" value="PsdUridine_synth_RsuA/RluA"/>
</dbReference>
<dbReference type="EMBL" id="CP151518">
    <property type="protein sequence ID" value="WZN67083.1"/>
    <property type="molecule type" value="Genomic_DNA"/>
</dbReference>
<reference evidence="5 6" key="1">
    <citation type="submission" date="2024-03" db="EMBL/GenBank/DDBJ databases">
        <title>Complete genome sequence of the green alga Chloropicon roscoffensis RCC1871.</title>
        <authorList>
            <person name="Lemieux C."/>
            <person name="Pombert J.-F."/>
            <person name="Otis C."/>
            <person name="Turmel M."/>
        </authorList>
    </citation>
    <scope>NUCLEOTIDE SEQUENCE [LARGE SCALE GENOMIC DNA]</scope>
    <source>
        <strain evidence="5 6">RCC1871</strain>
    </source>
</reference>
<dbReference type="AlphaFoldDB" id="A0AAX4PM01"/>
<dbReference type="Gene3D" id="3.10.290.10">
    <property type="entry name" value="RNA-binding S4 domain"/>
    <property type="match status" value="1"/>
</dbReference>
<dbReference type="InterPro" id="IPR020103">
    <property type="entry name" value="PsdUridine_synth_cat_dom_sf"/>
</dbReference>
<keyword evidence="6" id="KW-1185">Reference proteome</keyword>
<sequence>MVAVMRATRASGTRSPGGRRQGGGGPRPRPKRGEAGHHPPSPSPSPSSTGLGASEDGKSILLERPAKIMSRRGLSSRREGERLMSQGRVLVDGKVHRDPGQRIHSNANISVVDFENEVKPTVLLNKPVGLVSTQADRRLGQVNAWELLTEENRRGGRGGGEAWEGAAELEVAVLEEPWRMAVVGRLDKDSRGLLLMTQDGVIAKKVIGTQSVWKRYVVLVDRVPSQAQVSRLNGKMSLDGVELRRMSVTASSENPSSLEFRLREGRKHQIRRCCNKVGLEVIDLFRVEIGPWTVGGLAEGEWRLLSPQEVELL</sequence>
<evidence type="ECO:0000313" key="6">
    <source>
        <dbReference type="Proteomes" id="UP001472866"/>
    </source>
</evidence>
<dbReference type="PANTHER" id="PTHR47683">
    <property type="entry name" value="PSEUDOURIDINE SYNTHASE FAMILY PROTEIN-RELATED"/>
    <property type="match status" value="1"/>
</dbReference>
<dbReference type="GO" id="GO:0003723">
    <property type="term" value="F:RNA binding"/>
    <property type="evidence" value="ECO:0007669"/>
    <property type="project" value="UniProtKB-KW"/>
</dbReference>
<dbReference type="Pfam" id="PF00849">
    <property type="entry name" value="PseudoU_synth_2"/>
    <property type="match status" value="1"/>
</dbReference>
<keyword evidence="1" id="KW-0413">Isomerase</keyword>
<dbReference type="SUPFAM" id="SSF55174">
    <property type="entry name" value="Alpha-L RNA-binding motif"/>
    <property type="match status" value="1"/>
</dbReference>
<evidence type="ECO:0000313" key="5">
    <source>
        <dbReference type="EMBL" id="WZN67083.1"/>
    </source>
</evidence>
<dbReference type="GO" id="GO:0009982">
    <property type="term" value="F:pseudouridine synthase activity"/>
    <property type="evidence" value="ECO:0007669"/>
    <property type="project" value="InterPro"/>
</dbReference>